<proteinExistence type="predicted"/>
<dbReference type="InterPro" id="IPR050336">
    <property type="entry name" value="Chromosome_partition/occlusion"/>
</dbReference>
<feature type="compositionally biased region" description="Basic and acidic residues" evidence="1">
    <location>
        <begin position="14"/>
        <end position="27"/>
    </location>
</feature>
<dbReference type="SUPFAM" id="SSF110849">
    <property type="entry name" value="ParB/Sulfiredoxin"/>
    <property type="match status" value="1"/>
</dbReference>
<evidence type="ECO:0000259" key="2">
    <source>
        <dbReference type="SMART" id="SM00470"/>
    </source>
</evidence>
<dbReference type="InterPro" id="IPR003115">
    <property type="entry name" value="ParB_N"/>
</dbReference>
<reference evidence="3 4" key="1">
    <citation type="submission" date="2019-05" db="EMBL/GenBank/DDBJ databases">
        <title>Marivita sp. nov. isolated from sea sediment.</title>
        <authorList>
            <person name="Kim W."/>
        </authorList>
    </citation>
    <scope>NUCLEOTIDE SEQUENCE [LARGE SCALE GENOMIC DNA]</scope>
    <source>
        <strain evidence="3 4">CAU 1492</strain>
    </source>
</reference>
<accession>A0ABY2X0B1</accession>
<dbReference type="PANTHER" id="PTHR33375:SF1">
    <property type="entry name" value="CHROMOSOME-PARTITIONING PROTEIN PARB-RELATED"/>
    <property type="match status" value="1"/>
</dbReference>
<name>A0ABY2X0B1_9RHOB</name>
<organism evidence="3 4">
    <name type="scientific">Arenibacterium halophilum</name>
    <dbReference type="NCBI Taxonomy" id="2583821"/>
    <lineage>
        <taxon>Bacteria</taxon>
        <taxon>Pseudomonadati</taxon>
        <taxon>Pseudomonadota</taxon>
        <taxon>Alphaproteobacteria</taxon>
        <taxon>Rhodobacterales</taxon>
        <taxon>Paracoccaceae</taxon>
        <taxon>Arenibacterium</taxon>
    </lineage>
</organism>
<dbReference type="Pfam" id="PF02195">
    <property type="entry name" value="ParB_N"/>
    <property type="match status" value="1"/>
</dbReference>
<feature type="region of interest" description="Disordered" evidence="1">
    <location>
        <begin position="1"/>
        <end position="34"/>
    </location>
</feature>
<dbReference type="Proteomes" id="UP001191082">
    <property type="component" value="Unassembled WGS sequence"/>
</dbReference>
<comment type="caution">
    <text evidence="3">The sequence shown here is derived from an EMBL/GenBank/DDBJ whole genome shotgun (WGS) entry which is preliminary data.</text>
</comment>
<dbReference type="SMART" id="SM00470">
    <property type="entry name" value="ParB"/>
    <property type="match status" value="1"/>
</dbReference>
<dbReference type="EMBL" id="VCPC01000006">
    <property type="protein sequence ID" value="TMV08285.1"/>
    <property type="molecule type" value="Genomic_DNA"/>
</dbReference>
<dbReference type="InterPro" id="IPR037972">
    <property type="entry name" value="RepB_N"/>
</dbReference>
<evidence type="ECO:0000313" key="3">
    <source>
        <dbReference type="EMBL" id="TMV08285.1"/>
    </source>
</evidence>
<dbReference type="Gene3D" id="3.90.1530.30">
    <property type="match status" value="1"/>
</dbReference>
<protein>
    <submittedName>
        <fullName evidence="3">Chromosome partitioning protein ParB</fullName>
    </submittedName>
</protein>
<gene>
    <name evidence="3" type="ORF">FGK64_20165</name>
</gene>
<feature type="domain" description="ParB-like N-terminal" evidence="2">
    <location>
        <begin position="80"/>
        <end position="183"/>
    </location>
</feature>
<evidence type="ECO:0000256" key="1">
    <source>
        <dbReference type="SAM" id="MobiDB-lite"/>
    </source>
</evidence>
<sequence>MAKRRKLEAPSAEDLSRIEAEFRDETSAPKGRGVAPIASVMAETAGDTQLETAAERAARAKAETEAGLYRDAQGKGLLIVEIPTEQIDANAMVRDRTVMDEDDQAELRASIGAGGLRLPVEVFELGQEGDHRYGLLSGFRRLKAVRELAQMTQGASSFDTIKAIIRPRTEADQAFVQMVEENEVRADLSNYERGRIAVISAKQGAFADTQDAVNRLFASGSKAKRSKIRSYALIFEELGDMLTFPEALTETRGLQLSTALRGGLEPDLRQALSAHAPQDAEEEWEMLAAVLAASKPAPKDKARGGRPKTKPVAGWIDDVTIQTSTGYTIRRGEDSHGTILRFEGRRLDRAMMESLMLEIQRLLEA</sequence>
<dbReference type="InterPro" id="IPR036086">
    <property type="entry name" value="ParB/Sulfiredoxin_sf"/>
</dbReference>
<dbReference type="CDD" id="cd16405">
    <property type="entry name" value="RepB_like_N"/>
    <property type="match status" value="1"/>
</dbReference>
<keyword evidence="4" id="KW-1185">Reference proteome</keyword>
<evidence type="ECO:0000313" key="4">
    <source>
        <dbReference type="Proteomes" id="UP001191082"/>
    </source>
</evidence>
<dbReference type="PANTHER" id="PTHR33375">
    <property type="entry name" value="CHROMOSOME-PARTITIONING PROTEIN PARB-RELATED"/>
    <property type="match status" value="1"/>
</dbReference>
<dbReference type="RefSeq" id="WP_138865676.1">
    <property type="nucleotide sequence ID" value="NZ_VCPC01000006.1"/>
</dbReference>